<protein>
    <submittedName>
        <fullName evidence="2">Uncharacterized protein</fullName>
    </submittedName>
</protein>
<keyword evidence="1" id="KW-0812">Transmembrane</keyword>
<evidence type="ECO:0000313" key="2">
    <source>
        <dbReference type="EMBL" id="SUP61130.1"/>
    </source>
</evidence>
<name>A0A380P7E7_WEIVI</name>
<dbReference type="EMBL" id="UHIV01000006">
    <property type="protein sequence ID" value="SUP61130.1"/>
    <property type="molecule type" value="Genomic_DNA"/>
</dbReference>
<organism evidence="2 3">
    <name type="scientific">Weissella viridescens</name>
    <name type="common">Lactobacillus viridescens</name>
    <dbReference type="NCBI Taxonomy" id="1629"/>
    <lineage>
        <taxon>Bacteria</taxon>
        <taxon>Bacillati</taxon>
        <taxon>Bacillota</taxon>
        <taxon>Bacilli</taxon>
        <taxon>Lactobacillales</taxon>
        <taxon>Lactobacillaceae</taxon>
        <taxon>Weissella</taxon>
    </lineage>
</organism>
<dbReference type="Gene3D" id="3.30.70.100">
    <property type="match status" value="1"/>
</dbReference>
<dbReference type="Proteomes" id="UP000254621">
    <property type="component" value="Unassembled WGS sequence"/>
</dbReference>
<accession>A0A380P7E7</accession>
<proteinExistence type="predicted"/>
<keyword evidence="1" id="KW-0472">Membrane</keyword>
<dbReference type="AlphaFoldDB" id="A0A380P7E7"/>
<sequence>MKQYLHTTFGSQKVLQALQTENPERHMLLTIDDRDQNNFNYWRLLTRQRQFLPIQLVMMCSVLLEKLMTFVGGFILLS</sequence>
<evidence type="ECO:0000256" key="1">
    <source>
        <dbReference type="SAM" id="Phobius"/>
    </source>
</evidence>
<reference evidence="2 3" key="1">
    <citation type="submission" date="2018-06" db="EMBL/GenBank/DDBJ databases">
        <authorList>
            <consortium name="Pathogen Informatics"/>
            <person name="Doyle S."/>
        </authorList>
    </citation>
    <scope>NUCLEOTIDE SEQUENCE [LARGE SCALE GENOMIC DNA]</scope>
    <source>
        <strain evidence="2 3">NCTC13645</strain>
    </source>
</reference>
<evidence type="ECO:0000313" key="3">
    <source>
        <dbReference type="Proteomes" id="UP000254621"/>
    </source>
</evidence>
<gene>
    <name evidence="2" type="ORF">NCTC13645_02262</name>
</gene>
<feature type="transmembrane region" description="Helical" evidence="1">
    <location>
        <begin position="51"/>
        <end position="77"/>
    </location>
</feature>
<keyword evidence="1" id="KW-1133">Transmembrane helix</keyword>